<dbReference type="PANTHER" id="PTHR46082:SF11">
    <property type="entry name" value="AAA+ ATPASE DOMAIN-CONTAINING PROTEIN-RELATED"/>
    <property type="match status" value="1"/>
</dbReference>
<dbReference type="PANTHER" id="PTHR46082">
    <property type="entry name" value="ATP/GTP-BINDING PROTEIN-RELATED"/>
    <property type="match status" value="1"/>
</dbReference>
<evidence type="ECO:0000259" key="1">
    <source>
        <dbReference type="Pfam" id="PF01048"/>
    </source>
</evidence>
<sequence length="181" mass="19424">MAHQDYTIGWICVVEPELIAARAVLDHTNEEKLPTVDGDSNSYTFGQIGRHNVVIASLPSGTYGTNPAAVVATQMARSFPDLRFVLLVGIGGGVPQMTSDPDDDIHLGDVVVSNPTYHLGGVIQYDLGKMHQGAPRPTQIGTLNKPPGLIRTAVASLRASHGFKSSPLEEHLVKMAQQYRG</sequence>
<dbReference type="Proteomes" id="UP000664534">
    <property type="component" value="Unassembled WGS sequence"/>
</dbReference>
<evidence type="ECO:0000313" key="3">
    <source>
        <dbReference type="Proteomes" id="UP000664534"/>
    </source>
</evidence>
<feature type="domain" description="Nucleoside phosphorylase" evidence="1">
    <location>
        <begin position="11"/>
        <end position="136"/>
    </location>
</feature>
<dbReference type="SUPFAM" id="SSF53167">
    <property type="entry name" value="Purine and uridine phosphorylases"/>
    <property type="match status" value="1"/>
</dbReference>
<organism evidence="2 3">
    <name type="scientific">Imshaugia aleurites</name>
    <dbReference type="NCBI Taxonomy" id="172621"/>
    <lineage>
        <taxon>Eukaryota</taxon>
        <taxon>Fungi</taxon>
        <taxon>Dikarya</taxon>
        <taxon>Ascomycota</taxon>
        <taxon>Pezizomycotina</taxon>
        <taxon>Lecanoromycetes</taxon>
        <taxon>OSLEUM clade</taxon>
        <taxon>Lecanoromycetidae</taxon>
        <taxon>Lecanorales</taxon>
        <taxon>Lecanorineae</taxon>
        <taxon>Parmeliaceae</taxon>
        <taxon>Imshaugia</taxon>
    </lineage>
</organism>
<dbReference type="OrthoDB" id="1577640at2759"/>
<dbReference type="GO" id="GO:0009116">
    <property type="term" value="P:nucleoside metabolic process"/>
    <property type="evidence" value="ECO:0007669"/>
    <property type="project" value="InterPro"/>
</dbReference>
<dbReference type="GO" id="GO:0003824">
    <property type="term" value="F:catalytic activity"/>
    <property type="evidence" value="ECO:0007669"/>
    <property type="project" value="InterPro"/>
</dbReference>
<dbReference type="InterPro" id="IPR000845">
    <property type="entry name" value="Nucleoside_phosphorylase_d"/>
</dbReference>
<dbReference type="Gene3D" id="3.40.50.1580">
    <property type="entry name" value="Nucleoside phosphorylase domain"/>
    <property type="match status" value="1"/>
</dbReference>
<dbReference type="InterPro" id="IPR053137">
    <property type="entry name" value="NLR-like"/>
</dbReference>
<dbReference type="InterPro" id="IPR035994">
    <property type="entry name" value="Nucleoside_phosphorylase_sf"/>
</dbReference>
<protein>
    <recommendedName>
        <fullName evidence="1">Nucleoside phosphorylase domain-containing protein</fullName>
    </recommendedName>
</protein>
<proteinExistence type="predicted"/>
<reference evidence="2" key="1">
    <citation type="submission" date="2021-03" db="EMBL/GenBank/DDBJ databases">
        <authorList>
            <person name="Tagirdzhanova G."/>
        </authorList>
    </citation>
    <scope>NUCLEOTIDE SEQUENCE</scope>
</reference>
<gene>
    <name evidence="2" type="ORF">IMSHALPRED_005332</name>
</gene>
<dbReference type="AlphaFoldDB" id="A0A8H3F9W4"/>
<keyword evidence="3" id="KW-1185">Reference proteome</keyword>
<dbReference type="EMBL" id="CAJPDT010000029">
    <property type="protein sequence ID" value="CAF9922091.1"/>
    <property type="molecule type" value="Genomic_DNA"/>
</dbReference>
<accession>A0A8H3F9W4</accession>
<comment type="caution">
    <text evidence="2">The sequence shown here is derived from an EMBL/GenBank/DDBJ whole genome shotgun (WGS) entry which is preliminary data.</text>
</comment>
<dbReference type="Pfam" id="PF01048">
    <property type="entry name" value="PNP_UDP_1"/>
    <property type="match status" value="1"/>
</dbReference>
<name>A0A8H3F9W4_9LECA</name>
<evidence type="ECO:0000313" key="2">
    <source>
        <dbReference type="EMBL" id="CAF9922091.1"/>
    </source>
</evidence>